<evidence type="ECO:0000313" key="11">
    <source>
        <dbReference type="Proteomes" id="UP000468943"/>
    </source>
</evidence>
<evidence type="ECO:0000256" key="2">
    <source>
        <dbReference type="ARBA" id="ARBA00006386"/>
    </source>
</evidence>
<keyword evidence="4 8" id="KW-0812">Transmembrane</keyword>
<organism evidence="10 11">
    <name type="scientific">Pontixanthobacter gangjinensis</name>
    <dbReference type="NCBI Taxonomy" id="1028742"/>
    <lineage>
        <taxon>Bacteria</taxon>
        <taxon>Pseudomonadati</taxon>
        <taxon>Pseudomonadota</taxon>
        <taxon>Alphaproteobacteria</taxon>
        <taxon>Sphingomonadales</taxon>
        <taxon>Erythrobacteraceae</taxon>
        <taxon>Pontixanthobacter</taxon>
    </lineage>
</organism>
<name>A0A6I4SNX8_9SPHN</name>
<dbReference type="Pfam" id="PF13517">
    <property type="entry name" value="FG-GAP_3"/>
    <property type="match status" value="1"/>
</dbReference>
<dbReference type="EMBL" id="WTYS01000001">
    <property type="protein sequence ID" value="MXO57651.1"/>
    <property type="molecule type" value="Genomic_DNA"/>
</dbReference>
<comment type="caution">
    <text evidence="10">The sequence shown here is derived from an EMBL/GenBank/DDBJ whole genome shotgun (WGS) entry which is preliminary data.</text>
</comment>
<comment type="similarity">
    <text evidence="2">Belongs to the UPF0718 family.</text>
</comment>
<dbReference type="Pfam" id="PF07593">
    <property type="entry name" value="UnbV_ASPIC"/>
    <property type="match status" value="1"/>
</dbReference>
<dbReference type="AlphaFoldDB" id="A0A6I4SNX8"/>
<dbReference type="SUPFAM" id="SSF69318">
    <property type="entry name" value="Integrin alpha N-terminal domain"/>
    <property type="match status" value="1"/>
</dbReference>
<keyword evidence="6 8" id="KW-1133">Transmembrane helix</keyword>
<sequence length="1098" mass="119830">MLDLGYLNQPQERNKPNYRLWVTLAFIAFLAANFWLGSRYPALNEKAMMGGDTPVAGLSFDILFEVLPNSGILWEFTANVVNWINTNLKGMAFGVLFGSAVLTLLPLIQRRSFDNGFANSALGVVIGAPLGVCVNCAAPIAFGLHAGRMRLETTLSAMLASPTLNVIVVTMSFALLPFHLAVIKLVLALALVLLVVPLLCRYILKSETDSTRHDAVKVSNAASPTGLTAWIAKVLAPAEVESEKQGFVSSIQWFVKTYARNLFFIFIVTVPMMLVAAALGAVVATLTDPGELTRALPGRGAFMIISAMILIVLCASFVPAPIALDIILVTVLLQIGMRTEYAMATLIALGSFSVYAFFILWKAISLRTGIVVWAAVIALSMAGGILVKVSHSDVLQYYQNKQIEAIQAVDGIDWPTLHELPPAVSLADLRPTITSQAIRSNSVPASFQSSNGNLISLAKLELSDGVRTTEAEGPAFSRLVGTQIGLMEKGVNSPMRELGYQAMGGAIAAGDLHGDGWTDLVVTRPTHGLGLSVYANVGGKFVRQEHDLGVVDDSEVFNLALADLDGDAQLDMVVSTIRNGDFVFYNDGGNFTAEKMTVLNEPSQATLASISFADLDSDGDVDILSGRWGPRGVSEGWGLRPEHNRNQIFWNLGGEDFRVEELPGVAGQTLTTLISDFDLDGQLDIFSGDDAGATDLVTFLGEGGAIRSFGREEQPFPYYTNSSMSYAQGDWNNDLIIDYYAVQVAQSDGESRDRSADNRTLFNICTQFGEDIGWSESEVLKCASELLSIDQIRDGRNMRMLHDCGTSSLARDRAICGAASTIRSLENRFRNPKGDRQRFEKCHAALRTIPALQIYCDSLLLPAAKRMPKEEFEELYRPSFQNGNMLMMRKTPDGAFVDLAKEKGIRSPGWGWNGRFIDLDQDGWKDILVMTGIWQKAAGSMTNVFYRNDGQMFEDATESYGFQDVVPSYSYVSFDFDRDGDIDVFRDNNAMRMIVHRNDKPAGPALWVNLRDSHGNRLGLGARVTICVDGETTVRPGRCQMQLVDGSGGFKSSRPTAVHFGLGKAQQVSLIEIKWLDGEVSTIKPTNLLDGEITISRN</sequence>
<dbReference type="InterPro" id="IPR028994">
    <property type="entry name" value="Integrin_alpha_N"/>
</dbReference>
<feature type="transmembrane region" description="Helical" evidence="8">
    <location>
        <begin position="20"/>
        <end position="38"/>
    </location>
</feature>
<feature type="transmembrane region" description="Helical" evidence="8">
    <location>
        <begin position="156"/>
        <end position="176"/>
    </location>
</feature>
<feature type="transmembrane region" description="Helical" evidence="8">
    <location>
        <begin position="182"/>
        <end position="204"/>
    </location>
</feature>
<evidence type="ECO:0000313" key="10">
    <source>
        <dbReference type="EMBL" id="MXO57651.1"/>
    </source>
</evidence>
<dbReference type="RefSeq" id="WP_160598707.1">
    <property type="nucleotide sequence ID" value="NZ_WTYS01000001.1"/>
</dbReference>
<feature type="transmembrane region" description="Helical" evidence="8">
    <location>
        <begin position="91"/>
        <end position="109"/>
    </location>
</feature>
<keyword evidence="3" id="KW-1003">Cell membrane</keyword>
<dbReference type="PANTHER" id="PTHR16026:SF0">
    <property type="entry name" value="CARTILAGE ACIDIC PROTEIN 1"/>
    <property type="match status" value="1"/>
</dbReference>
<evidence type="ECO:0000256" key="5">
    <source>
        <dbReference type="ARBA" id="ARBA00022729"/>
    </source>
</evidence>
<evidence type="ECO:0000256" key="8">
    <source>
        <dbReference type="SAM" id="Phobius"/>
    </source>
</evidence>
<evidence type="ECO:0000256" key="6">
    <source>
        <dbReference type="ARBA" id="ARBA00022989"/>
    </source>
</evidence>
<feature type="transmembrane region" description="Helical" evidence="8">
    <location>
        <begin position="341"/>
        <end position="364"/>
    </location>
</feature>
<keyword evidence="5" id="KW-0732">Signal</keyword>
<dbReference type="GO" id="GO:0005886">
    <property type="term" value="C:plasma membrane"/>
    <property type="evidence" value="ECO:0007669"/>
    <property type="project" value="UniProtKB-SubCell"/>
</dbReference>
<dbReference type="OrthoDB" id="1488578at2"/>
<dbReference type="InterPro" id="IPR005524">
    <property type="entry name" value="DUF318"/>
</dbReference>
<evidence type="ECO:0000256" key="7">
    <source>
        <dbReference type="ARBA" id="ARBA00023136"/>
    </source>
</evidence>
<evidence type="ECO:0000256" key="4">
    <source>
        <dbReference type="ARBA" id="ARBA00022692"/>
    </source>
</evidence>
<gene>
    <name evidence="10" type="ORF">GRI36_12250</name>
</gene>
<keyword evidence="11" id="KW-1185">Reference proteome</keyword>
<proteinExistence type="inferred from homology"/>
<dbReference type="Proteomes" id="UP000468943">
    <property type="component" value="Unassembled WGS sequence"/>
</dbReference>
<dbReference type="InterPro" id="IPR013517">
    <property type="entry name" value="FG-GAP"/>
</dbReference>
<feature type="transmembrane region" description="Helical" evidence="8">
    <location>
        <begin position="262"/>
        <end position="284"/>
    </location>
</feature>
<dbReference type="InterPro" id="IPR011519">
    <property type="entry name" value="UnbV_ASPIC"/>
</dbReference>
<accession>A0A6I4SNX8</accession>
<keyword evidence="7 8" id="KW-0472">Membrane</keyword>
<evidence type="ECO:0000259" key="9">
    <source>
        <dbReference type="Pfam" id="PF07593"/>
    </source>
</evidence>
<dbReference type="Gene3D" id="2.130.10.130">
    <property type="entry name" value="Integrin alpha, N-terminal"/>
    <property type="match status" value="1"/>
</dbReference>
<feature type="transmembrane region" description="Helical" evidence="8">
    <location>
        <begin position="370"/>
        <end position="389"/>
    </location>
</feature>
<evidence type="ECO:0000256" key="1">
    <source>
        <dbReference type="ARBA" id="ARBA00004651"/>
    </source>
</evidence>
<protein>
    <recommendedName>
        <fullName evidence="9">ASPIC/UnbV domain-containing protein</fullName>
    </recommendedName>
</protein>
<feature type="transmembrane region" description="Helical" evidence="8">
    <location>
        <begin position="121"/>
        <end position="144"/>
    </location>
</feature>
<dbReference type="InterPro" id="IPR027039">
    <property type="entry name" value="Crtac1"/>
</dbReference>
<evidence type="ECO:0000256" key="3">
    <source>
        <dbReference type="ARBA" id="ARBA00022475"/>
    </source>
</evidence>
<feature type="domain" description="ASPIC/UnbV" evidence="9">
    <location>
        <begin position="1019"/>
        <end position="1085"/>
    </location>
</feature>
<reference evidence="10 11" key="1">
    <citation type="submission" date="2019-12" db="EMBL/GenBank/DDBJ databases">
        <title>Genomic-based taxomic classification of the family Erythrobacteraceae.</title>
        <authorList>
            <person name="Xu L."/>
        </authorList>
    </citation>
    <scope>NUCLEOTIDE SEQUENCE [LARGE SCALE GENOMIC DNA]</scope>
    <source>
        <strain evidence="10 11">JCM 17802</strain>
    </source>
</reference>
<comment type="subcellular location">
    <subcellularLocation>
        <location evidence="1">Cell membrane</location>
        <topology evidence="1">Multi-pass membrane protein</topology>
    </subcellularLocation>
</comment>
<dbReference type="Pfam" id="PF03773">
    <property type="entry name" value="ArsP_1"/>
    <property type="match status" value="1"/>
</dbReference>
<dbReference type="PANTHER" id="PTHR16026">
    <property type="entry name" value="CARTILAGE ACIDIC PROTEIN 1"/>
    <property type="match status" value="1"/>
</dbReference>
<feature type="transmembrane region" description="Helical" evidence="8">
    <location>
        <begin position="304"/>
        <end position="329"/>
    </location>
</feature>